<evidence type="ECO:0000256" key="6">
    <source>
        <dbReference type="ARBA" id="ARBA00023136"/>
    </source>
</evidence>
<dbReference type="EMBL" id="CAIIXF020000008">
    <property type="protein sequence ID" value="CAH1793269.1"/>
    <property type="molecule type" value="Genomic_DNA"/>
</dbReference>
<accession>A0A8J1UJG9</accession>
<evidence type="ECO:0000313" key="8">
    <source>
        <dbReference type="Proteomes" id="UP000749559"/>
    </source>
</evidence>
<keyword evidence="6" id="KW-0472">Membrane</keyword>
<keyword evidence="4" id="KW-0812">Transmembrane</keyword>
<dbReference type="InterPro" id="IPR009262">
    <property type="entry name" value="SLC35_F1/F2/F6"/>
</dbReference>
<proteinExistence type="inferred from homology"/>
<dbReference type="SUPFAM" id="SSF103481">
    <property type="entry name" value="Multidrug resistance efflux transporter EmrE"/>
    <property type="match status" value="1"/>
</dbReference>
<dbReference type="Proteomes" id="UP000749559">
    <property type="component" value="Unassembled WGS sequence"/>
</dbReference>
<evidence type="ECO:0000256" key="1">
    <source>
        <dbReference type="ARBA" id="ARBA00004141"/>
    </source>
</evidence>
<keyword evidence="5" id="KW-1133">Transmembrane helix</keyword>
<dbReference type="AlphaFoldDB" id="A0A8J1UJG9"/>
<reference evidence="7" key="1">
    <citation type="submission" date="2022-03" db="EMBL/GenBank/DDBJ databases">
        <authorList>
            <person name="Martin C."/>
        </authorList>
    </citation>
    <scope>NUCLEOTIDE SEQUENCE</scope>
</reference>
<dbReference type="OrthoDB" id="29773at2759"/>
<comment type="subcellular location">
    <subcellularLocation>
        <location evidence="1">Membrane</location>
        <topology evidence="1">Multi-pass membrane protein</topology>
    </subcellularLocation>
</comment>
<gene>
    <name evidence="7" type="ORF">OFUS_LOCUS18141</name>
</gene>
<sequence length="415" mass="46136">MDLNCYQVLLVVGMLVTGSINTLSKKAQNDCIVPGYPNISANNTATPHKFDHPWFQTVIMFLGEALCLIGLFISRHKERKKLQVEYAQKLLESQDVVHHPPKLPRVFQIILAIPTCFDLVGTSLAGIGLLYVNASVWQMLRGSIIIFAGLLSKIFLKRKLRCMHWSGIFIVIIGLALVGISSILKDENAAADSKAFLGIAMILAGQAVSASQMIVEEALLKKRGYPPLQVVGLEGTFGIIIMCAIVLPAMYFIPGSQLNGSYENSLDALYQIKNDYKLAIFCLLYLLSIAFYNYFGLAVTKSLTAVHRTLIDACRTIVVWITGLVIYYFFDKSFGEEFDSTYGLLQIDGFLFLMIGTAMYNGLMPMPWFSCCREPTEELMTIQANDGNIQEDTSAENATEKTGLIRGQRKEPIYS</sequence>
<name>A0A8J1UJG9_OWEFU</name>
<dbReference type="GO" id="GO:0016020">
    <property type="term" value="C:membrane"/>
    <property type="evidence" value="ECO:0007669"/>
    <property type="project" value="UniProtKB-SubCell"/>
</dbReference>
<evidence type="ECO:0000256" key="2">
    <source>
        <dbReference type="ARBA" id="ARBA00007863"/>
    </source>
</evidence>
<dbReference type="InterPro" id="IPR037185">
    <property type="entry name" value="EmrE-like"/>
</dbReference>
<dbReference type="PANTHER" id="PTHR13146:SF8">
    <property type="entry name" value="SOLUTE CARRIER FAMILY 35 MEMBER F6"/>
    <property type="match status" value="1"/>
</dbReference>
<dbReference type="GO" id="GO:0022857">
    <property type="term" value="F:transmembrane transporter activity"/>
    <property type="evidence" value="ECO:0007669"/>
    <property type="project" value="InterPro"/>
</dbReference>
<evidence type="ECO:0000256" key="5">
    <source>
        <dbReference type="ARBA" id="ARBA00022989"/>
    </source>
</evidence>
<protein>
    <submittedName>
        <fullName evidence="7">Uncharacterized protein</fullName>
    </submittedName>
</protein>
<keyword evidence="8" id="KW-1185">Reference proteome</keyword>
<keyword evidence="3" id="KW-0813">Transport</keyword>
<dbReference type="Pfam" id="PF06027">
    <property type="entry name" value="SLC35F"/>
    <property type="match status" value="1"/>
</dbReference>
<dbReference type="PANTHER" id="PTHR13146">
    <property type="match status" value="1"/>
</dbReference>
<evidence type="ECO:0000256" key="3">
    <source>
        <dbReference type="ARBA" id="ARBA00022448"/>
    </source>
</evidence>
<evidence type="ECO:0000256" key="4">
    <source>
        <dbReference type="ARBA" id="ARBA00022692"/>
    </source>
</evidence>
<comment type="similarity">
    <text evidence="2">Belongs to the SLC35F solute transporter family.</text>
</comment>
<comment type="caution">
    <text evidence="7">The sequence shown here is derived from an EMBL/GenBank/DDBJ whole genome shotgun (WGS) entry which is preliminary data.</text>
</comment>
<organism evidence="7 8">
    <name type="scientific">Owenia fusiformis</name>
    <name type="common">Polychaete worm</name>
    <dbReference type="NCBI Taxonomy" id="6347"/>
    <lineage>
        <taxon>Eukaryota</taxon>
        <taxon>Metazoa</taxon>
        <taxon>Spiralia</taxon>
        <taxon>Lophotrochozoa</taxon>
        <taxon>Annelida</taxon>
        <taxon>Polychaeta</taxon>
        <taxon>Sedentaria</taxon>
        <taxon>Canalipalpata</taxon>
        <taxon>Sabellida</taxon>
        <taxon>Oweniida</taxon>
        <taxon>Oweniidae</taxon>
        <taxon>Owenia</taxon>
    </lineage>
</organism>
<evidence type="ECO:0000313" key="7">
    <source>
        <dbReference type="EMBL" id="CAH1793269.1"/>
    </source>
</evidence>